<evidence type="ECO:0000256" key="2">
    <source>
        <dbReference type="ARBA" id="ARBA00022552"/>
    </source>
</evidence>
<feature type="binding site" evidence="7 8">
    <location>
        <position position="121"/>
    </location>
    <ligand>
        <name>S-adenosyl-L-methionine</name>
        <dbReference type="ChEBI" id="CHEBI:59789"/>
    </ligand>
</feature>
<dbReference type="InterPro" id="IPR020598">
    <property type="entry name" value="rRNA_Ade_methylase_Trfase_N"/>
</dbReference>
<comment type="catalytic activity">
    <reaction evidence="7">
        <text>adenosine(1518)/adenosine(1519) in 16S rRNA + 4 S-adenosyl-L-methionine = N(6)-dimethyladenosine(1518)/N(6)-dimethyladenosine(1519) in 16S rRNA + 4 S-adenosyl-L-homocysteine + 4 H(+)</text>
        <dbReference type="Rhea" id="RHEA:19609"/>
        <dbReference type="Rhea" id="RHEA-COMP:10232"/>
        <dbReference type="Rhea" id="RHEA-COMP:10233"/>
        <dbReference type="ChEBI" id="CHEBI:15378"/>
        <dbReference type="ChEBI" id="CHEBI:57856"/>
        <dbReference type="ChEBI" id="CHEBI:59789"/>
        <dbReference type="ChEBI" id="CHEBI:74411"/>
        <dbReference type="ChEBI" id="CHEBI:74493"/>
        <dbReference type="EC" id="2.1.1.182"/>
    </reaction>
</comment>
<evidence type="ECO:0000256" key="5">
    <source>
        <dbReference type="ARBA" id="ARBA00022691"/>
    </source>
</evidence>
<evidence type="ECO:0000256" key="6">
    <source>
        <dbReference type="ARBA" id="ARBA00022884"/>
    </source>
</evidence>
<feature type="binding site" evidence="7 8">
    <location>
        <position position="102"/>
    </location>
    <ligand>
        <name>S-adenosyl-L-methionine</name>
        <dbReference type="ChEBI" id="CHEBI:59789"/>
    </ligand>
</feature>
<dbReference type="GO" id="GO:0032259">
    <property type="term" value="P:methylation"/>
    <property type="evidence" value="ECO:0007669"/>
    <property type="project" value="UniProtKB-KW"/>
</dbReference>
<keyword evidence="3 7" id="KW-0489">Methyltransferase</keyword>
<dbReference type="PANTHER" id="PTHR11727">
    <property type="entry name" value="DIMETHYLADENOSINE TRANSFERASE"/>
    <property type="match status" value="1"/>
</dbReference>
<dbReference type="Proteomes" id="UP001161390">
    <property type="component" value="Unassembled WGS sequence"/>
</dbReference>
<evidence type="ECO:0000256" key="8">
    <source>
        <dbReference type="PROSITE-ProRule" id="PRU01026"/>
    </source>
</evidence>
<reference evidence="10" key="1">
    <citation type="journal article" date="2014" name="Int. J. Syst. Evol. Microbiol.">
        <title>Complete genome of a new Firmicutes species belonging to the dominant human colonic microbiota ('Ruminococcus bicirculans') reveals two chromosomes and a selective capacity to utilize plant glucans.</title>
        <authorList>
            <consortium name="NISC Comparative Sequencing Program"/>
            <person name="Wegmann U."/>
            <person name="Louis P."/>
            <person name="Goesmann A."/>
            <person name="Henrissat B."/>
            <person name="Duncan S.H."/>
            <person name="Flint H.J."/>
        </authorList>
    </citation>
    <scope>NUCLEOTIDE SEQUENCE</scope>
    <source>
        <strain evidence="10">NBRC 108216</strain>
    </source>
</reference>
<dbReference type="NCBIfam" id="TIGR00755">
    <property type="entry name" value="ksgA"/>
    <property type="match status" value="1"/>
</dbReference>
<feature type="binding site" evidence="7 8">
    <location>
        <position position="55"/>
    </location>
    <ligand>
        <name>S-adenosyl-L-methionine</name>
        <dbReference type="ChEBI" id="CHEBI:59789"/>
    </ligand>
</feature>
<dbReference type="Gene3D" id="1.10.8.100">
    <property type="entry name" value="Ribosomal RNA adenine dimethylase-like, domain 2"/>
    <property type="match status" value="1"/>
</dbReference>
<comment type="function">
    <text evidence="7">Specifically dimethylates two adjacent adenosines (A1518 and A1519) in the loop of a conserved hairpin near the 3'-end of 16S rRNA in the 30S particle. May play a critical role in biogenesis of 30S subunits.</text>
</comment>
<dbReference type="SUPFAM" id="SSF53335">
    <property type="entry name" value="S-adenosyl-L-methionine-dependent methyltransferases"/>
    <property type="match status" value="1"/>
</dbReference>
<dbReference type="RefSeq" id="WP_284370011.1">
    <property type="nucleotide sequence ID" value="NZ_BSNJ01000002.1"/>
</dbReference>
<feature type="binding site" evidence="7 8">
    <location>
        <position position="77"/>
    </location>
    <ligand>
        <name>S-adenosyl-L-methionine</name>
        <dbReference type="ChEBI" id="CHEBI:59789"/>
    </ligand>
</feature>
<keyword evidence="2 7" id="KW-0698">rRNA processing</keyword>
<feature type="binding site" evidence="7 8">
    <location>
        <position position="28"/>
    </location>
    <ligand>
        <name>S-adenosyl-L-methionine</name>
        <dbReference type="ChEBI" id="CHEBI:59789"/>
    </ligand>
</feature>
<keyword evidence="11" id="KW-1185">Reference proteome</keyword>
<dbReference type="InterPro" id="IPR011530">
    <property type="entry name" value="rRNA_adenine_dimethylase"/>
</dbReference>
<dbReference type="InterPro" id="IPR001737">
    <property type="entry name" value="KsgA/Erm"/>
</dbReference>
<name>A0ABQ5UXA6_9PROT</name>
<evidence type="ECO:0000313" key="11">
    <source>
        <dbReference type="Proteomes" id="UP001161390"/>
    </source>
</evidence>
<accession>A0ABQ5UXA6</accession>
<evidence type="ECO:0000313" key="10">
    <source>
        <dbReference type="EMBL" id="GLQ19916.1"/>
    </source>
</evidence>
<dbReference type="Pfam" id="PF00398">
    <property type="entry name" value="RrnaAD"/>
    <property type="match status" value="1"/>
</dbReference>
<comment type="similarity">
    <text evidence="7">Belongs to the class I-like SAM-binding methyltransferase superfamily. rRNA adenine N(6)-methyltransferase family. RsmA subfamily.</text>
</comment>
<sequence length="285" mass="31181">MTTLSALPSLHETVNIHGLRADKSLGQHFLLDLNLTRSIARLARPLDGVQVAEVGPGPGGLTRALILEGADHVHAIEMDTRFFPPLDDIAQASGRLTVHHADALRFDMANSLSSPRKIVANLPYNVGTKMLTNWMTASPRFWTQLVLMFQLEVAERVCAQPGENAYGRLAILCQSVGDCRIAMEVPARLFTPPPKVDSAVVVIDPLETPYPHLDQLARVTQAAFGQRRKMLRRSLRSLAQQTNLSLEAWLDEAGIDPQARPETLPITAFQTLADRLVATDSASGT</sequence>
<dbReference type="PROSITE" id="PS51689">
    <property type="entry name" value="SAM_RNA_A_N6_MT"/>
    <property type="match status" value="1"/>
</dbReference>
<evidence type="ECO:0000256" key="3">
    <source>
        <dbReference type="ARBA" id="ARBA00022603"/>
    </source>
</evidence>
<comment type="caution">
    <text evidence="10">The sequence shown here is derived from an EMBL/GenBank/DDBJ whole genome shotgun (WGS) entry which is preliminary data.</text>
</comment>
<evidence type="ECO:0000259" key="9">
    <source>
        <dbReference type="SMART" id="SM00650"/>
    </source>
</evidence>
<dbReference type="Gene3D" id="3.40.50.150">
    <property type="entry name" value="Vaccinia Virus protein VP39"/>
    <property type="match status" value="1"/>
</dbReference>
<comment type="subcellular location">
    <subcellularLocation>
        <location evidence="7">Cytoplasm</location>
    </subcellularLocation>
</comment>
<keyword evidence="1 7" id="KW-0963">Cytoplasm</keyword>
<dbReference type="HAMAP" id="MF_00607">
    <property type="entry name" value="16SrRNA_methyltr_A"/>
    <property type="match status" value="1"/>
</dbReference>
<evidence type="ECO:0000256" key="7">
    <source>
        <dbReference type="HAMAP-Rule" id="MF_00607"/>
    </source>
</evidence>
<protein>
    <recommendedName>
        <fullName evidence="7">Ribosomal RNA small subunit methyltransferase A</fullName>
        <ecNumber evidence="7">2.1.1.182</ecNumber>
    </recommendedName>
    <alternativeName>
        <fullName evidence="7">16S rRNA (adenine(1518)-N(6)/adenine(1519)-N(6))-dimethyltransferase</fullName>
    </alternativeName>
    <alternativeName>
        <fullName evidence="7">16S rRNA dimethyladenosine transferase</fullName>
    </alternativeName>
    <alternativeName>
        <fullName evidence="7">16S rRNA dimethylase</fullName>
    </alternativeName>
    <alternativeName>
        <fullName evidence="7">S-adenosylmethionine-6-N', N'-adenosyl(rRNA) dimethyltransferase</fullName>
    </alternativeName>
</protein>
<dbReference type="SMART" id="SM00650">
    <property type="entry name" value="rADc"/>
    <property type="match status" value="1"/>
</dbReference>
<dbReference type="GO" id="GO:0008168">
    <property type="term" value="F:methyltransferase activity"/>
    <property type="evidence" value="ECO:0007669"/>
    <property type="project" value="UniProtKB-KW"/>
</dbReference>
<evidence type="ECO:0000256" key="4">
    <source>
        <dbReference type="ARBA" id="ARBA00022679"/>
    </source>
</evidence>
<dbReference type="CDD" id="cd02440">
    <property type="entry name" value="AdoMet_MTases"/>
    <property type="match status" value="1"/>
</dbReference>
<dbReference type="InterPro" id="IPR023165">
    <property type="entry name" value="rRNA_Ade_diMease-like_C"/>
</dbReference>
<keyword evidence="4 7" id="KW-0808">Transferase</keyword>
<dbReference type="EC" id="2.1.1.182" evidence="7"/>
<feature type="binding site" evidence="7 8">
    <location>
        <position position="30"/>
    </location>
    <ligand>
        <name>S-adenosyl-L-methionine</name>
        <dbReference type="ChEBI" id="CHEBI:59789"/>
    </ligand>
</feature>
<feature type="domain" description="Ribosomal RNA adenine methylase transferase N-terminal" evidence="9">
    <location>
        <begin position="35"/>
        <end position="207"/>
    </location>
</feature>
<gene>
    <name evidence="7 10" type="primary">rsmA</name>
    <name evidence="7" type="synonym">ksgA</name>
    <name evidence="10" type="ORF">GCM10007854_08710</name>
</gene>
<reference evidence="10" key="2">
    <citation type="submission" date="2023-01" db="EMBL/GenBank/DDBJ databases">
        <title>Draft genome sequence of Algimonas porphyrae strain NBRC 108216.</title>
        <authorList>
            <person name="Sun Q."/>
            <person name="Mori K."/>
        </authorList>
    </citation>
    <scope>NUCLEOTIDE SEQUENCE</scope>
    <source>
        <strain evidence="10">NBRC 108216</strain>
    </source>
</reference>
<dbReference type="InterPro" id="IPR029063">
    <property type="entry name" value="SAM-dependent_MTases_sf"/>
</dbReference>
<dbReference type="EMBL" id="BSNJ01000002">
    <property type="protein sequence ID" value="GLQ19916.1"/>
    <property type="molecule type" value="Genomic_DNA"/>
</dbReference>
<proteinExistence type="inferred from homology"/>
<organism evidence="10 11">
    <name type="scientific">Algimonas porphyrae</name>
    <dbReference type="NCBI Taxonomy" id="1128113"/>
    <lineage>
        <taxon>Bacteria</taxon>
        <taxon>Pseudomonadati</taxon>
        <taxon>Pseudomonadota</taxon>
        <taxon>Alphaproteobacteria</taxon>
        <taxon>Maricaulales</taxon>
        <taxon>Robiginitomaculaceae</taxon>
        <taxon>Algimonas</taxon>
    </lineage>
</organism>
<keyword evidence="6 7" id="KW-0694">RNA-binding</keyword>
<keyword evidence="5 7" id="KW-0949">S-adenosyl-L-methionine</keyword>
<evidence type="ECO:0000256" key="1">
    <source>
        <dbReference type="ARBA" id="ARBA00022490"/>
    </source>
</evidence>
<dbReference type="PANTHER" id="PTHR11727:SF7">
    <property type="entry name" value="DIMETHYLADENOSINE TRANSFERASE-RELATED"/>
    <property type="match status" value="1"/>
</dbReference>